<evidence type="ECO:0000313" key="3">
    <source>
        <dbReference type="Proteomes" id="UP001162734"/>
    </source>
</evidence>
<dbReference type="PROSITE" id="PS51257">
    <property type="entry name" value="PROKAR_LIPOPROTEIN"/>
    <property type="match status" value="1"/>
</dbReference>
<dbReference type="Proteomes" id="UP001162734">
    <property type="component" value="Chromosome"/>
</dbReference>
<dbReference type="EMBL" id="AP025592">
    <property type="protein sequence ID" value="BDG10813.1"/>
    <property type="molecule type" value="Genomic_DNA"/>
</dbReference>
<protein>
    <recommendedName>
        <fullName evidence="4">Lipoprotein</fullName>
    </recommendedName>
</protein>
<dbReference type="RefSeq" id="WP_248343373.1">
    <property type="nucleotide sequence ID" value="NZ_AP025592.1"/>
</dbReference>
<proteinExistence type="predicted"/>
<evidence type="ECO:0008006" key="4">
    <source>
        <dbReference type="Google" id="ProtNLM"/>
    </source>
</evidence>
<gene>
    <name evidence="2" type="ORF">AMPC_39260</name>
</gene>
<feature type="signal peptide" evidence="1">
    <location>
        <begin position="1"/>
        <end position="23"/>
    </location>
</feature>
<sequence>MNKVIAFFAVVGALSLAGCGSEAASCSGPVTEPAPPANKTIQSCTLQTGAQATLHVQLCPSCADTNPHCQAEFNGSALEVNTTFYTCDETRSCAETGSCGFQFNSVTCSIIGNVPAPGAYDVQIIGDKAGNFISAGTVQVVAASGSTSCSI</sequence>
<keyword evidence="3" id="KW-1185">Reference proteome</keyword>
<name>A0ABM7XFY8_9BACT</name>
<reference evidence="3" key="1">
    <citation type="journal article" date="2022" name="Int. J. Syst. Evol. Microbiol.">
        <title>Anaeromyxobacter oryzae sp. nov., Anaeromyxobacter diazotrophicus sp. nov. and Anaeromyxobacter paludicola sp. nov., isolated from paddy soils.</title>
        <authorList>
            <person name="Itoh H."/>
            <person name="Xu Z."/>
            <person name="Mise K."/>
            <person name="Masuda Y."/>
            <person name="Ushijima N."/>
            <person name="Hayakawa C."/>
            <person name="Shiratori Y."/>
            <person name="Senoo K."/>
        </authorList>
    </citation>
    <scope>NUCLEOTIDE SEQUENCE [LARGE SCALE GENOMIC DNA]</scope>
    <source>
        <strain evidence="3">Red630</strain>
    </source>
</reference>
<feature type="chain" id="PRO_5045155972" description="Lipoprotein" evidence="1">
    <location>
        <begin position="24"/>
        <end position="151"/>
    </location>
</feature>
<accession>A0ABM7XFY8</accession>
<organism evidence="2 3">
    <name type="scientific">Anaeromyxobacter paludicola</name>
    <dbReference type="NCBI Taxonomy" id="2918171"/>
    <lineage>
        <taxon>Bacteria</taxon>
        <taxon>Pseudomonadati</taxon>
        <taxon>Myxococcota</taxon>
        <taxon>Myxococcia</taxon>
        <taxon>Myxococcales</taxon>
        <taxon>Cystobacterineae</taxon>
        <taxon>Anaeromyxobacteraceae</taxon>
        <taxon>Anaeromyxobacter</taxon>
    </lineage>
</organism>
<evidence type="ECO:0000256" key="1">
    <source>
        <dbReference type="SAM" id="SignalP"/>
    </source>
</evidence>
<keyword evidence="1" id="KW-0732">Signal</keyword>
<evidence type="ECO:0000313" key="2">
    <source>
        <dbReference type="EMBL" id="BDG10813.1"/>
    </source>
</evidence>